<accession>A0A6A6W493</accession>
<gene>
    <name evidence="2" type="ORF">EJ05DRAFT_501533</name>
</gene>
<feature type="domain" description="Heterokaryon incompatibility" evidence="1">
    <location>
        <begin position="96"/>
        <end position="253"/>
    </location>
</feature>
<dbReference type="AlphaFoldDB" id="A0A6A6W493"/>
<evidence type="ECO:0000259" key="1">
    <source>
        <dbReference type="Pfam" id="PF06985"/>
    </source>
</evidence>
<dbReference type="PANTHER" id="PTHR33112">
    <property type="entry name" value="DOMAIN PROTEIN, PUTATIVE-RELATED"/>
    <property type="match status" value="1"/>
</dbReference>
<reference evidence="2" key="1">
    <citation type="journal article" date="2020" name="Stud. Mycol.">
        <title>101 Dothideomycetes genomes: a test case for predicting lifestyles and emergence of pathogens.</title>
        <authorList>
            <person name="Haridas S."/>
            <person name="Albert R."/>
            <person name="Binder M."/>
            <person name="Bloem J."/>
            <person name="Labutti K."/>
            <person name="Salamov A."/>
            <person name="Andreopoulos B."/>
            <person name="Baker S."/>
            <person name="Barry K."/>
            <person name="Bills G."/>
            <person name="Bluhm B."/>
            <person name="Cannon C."/>
            <person name="Castanera R."/>
            <person name="Culley D."/>
            <person name="Daum C."/>
            <person name="Ezra D."/>
            <person name="Gonzalez J."/>
            <person name="Henrissat B."/>
            <person name="Kuo A."/>
            <person name="Liang C."/>
            <person name="Lipzen A."/>
            <person name="Lutzoni F."/>
            <person name="Magnuson J."/>
            <person name="Mondo S."/>
            <person name="Nolan M."/>
            <person name="Ohm R."/>
            <person name="Pangilinan J."/>
            <person name="Park H.-J."/>
            <person name="Ramirez L."/>
            <person name="Alfaro M."/>
            <person name="Sun H."/>
            <person name="Tritt A."/>
            <person name="Yoshinaga Y."/>
            <person name="Zwiers L.-H."/>
            <person name="Turgeon B."/>
            <person name="Goodwin S."/>
            <person name="Spatafora J."/>
            <person name="Crous P."/>
            <person name="Grigoriev I."/>
        </authorList>
    </citation>
    <scope>NUCLEOTIDE SEQUENCE</scope>
    <source>
        <strain evidence="2">CBS 121739</strain>
    </source>
</reference>
<dbReference type="RefSeq" id="XP_033599440.1">
    <property type="nucleotide sequence ID" value="XM_033747126.1"/>
</dbReference>
<dbReference type="Proteomes" id="UP000799437">
    <property type="component" value="Unassembled WGS sequence"/>
</dbReference>
<proteinExistence type="predicted"/>
<dbReference type="OrthoDB" id="3789824at2759"/>
<sequence>MAVYARYSELGLLINVGSTSAEVVCSTMNSLSTRVDRHPSGLTPAFEVMKQWVDDCHTTHSCSNFRRSTNNPSYLLQILSGNRARVVKGPEHSVKYIVLSYSWGNPESPTMSREDWKVIKGAATKRLENGHIVPERSNPFSRSELPKTMQDAIYLAEKFNITYIWIDSVCIPKGSNWDAEAVRMHEVYGNAHFTLCASSSRKATDRMIVDRDAWIYPMRGCRIDNQWLSTTSNHLNDVRMNSPTADRGWILQEERLSPRILYWTGQEAYWSCSESQLIEPCQTTRSDTRNIQQWSPAYKFLQLCRQGDIHGLQNEWVDLVESYTRKDLAQGKDRFLALAGLATCYFEAISNPGFVFPEEYLAGLWRTDLGRQLTWSVSAAVPYDKNLLSIAPSWSWASLPLRTKTRMRHPFTMATRFKVMQDIQPYDDRTLNVVVTRGAYIKSVEVSGRLRPFLTPAAKHVTWQSIIRMYAGEEKFTFAAAPEQSVYARNQQSGQILFYEAWKEEIVGQLDYVPSLCGSQAPPHHLYAFVDEGAETELFCLEVGTNAMLLLRKIQPETVGLNRYIRVGVSIGYRSSFFNGCQEQHVLLC</sequence>
<dbReference type="InterPro" id="IPR010730">
    <property type="entry name" value="HET"/>
</dbReference>
<protein>
    <submittedName>
        <fullName evidence="2">HET-domain-containing protein</fullName>
    </submittedName>
</protein>
<dbReference type="PANTHER" id="PTHR33112:SF16">
    <property type="entry name" value="HETEROKARYON INCOMPATIBILITY DOMAIN-CONTAINING PROTEIN"/>
    <property type="match status" value="1"/>
</dbReference>
<name>A0A6A6W493_9PEZI</name>
<dbReference type="GeneID" id="54488180"/>
<dbReference type="EMBL" id="ML996574">
    <property type="protein sequence ID" value="KAF2756989.1"/>
    <property type="molecule type" value="Genomic_DNA"/>
</dbReference>
<evidence type="ECO:0000313" key="2">
    <source>
        <dbReference type="EMBL" id="KAF2756989.1"/>
    </source>
</evidence>
<organism evidence="2 3">
    <name type="scientific">Pseudovirgaria hyperparasitica</name>
    <dbReference type="NCBI Taxonomy" id="470096"/>
    <lineage>
        <taxon>Eukaryota</taxon>
        <taxon>Fungi</taxon>
        <taxon>Dikarya</taxon>
        <taxon>Ascomycota</taxon>
        <taxon>Pezizomycotina</taxon>
        <taxon>Dothideomycetes</taxon>
        <taxon>Dothideomycetes incertae sedis</taxon>
        <taxon>Acrospermales</taxon>
        <taxon>Acrospermaceae</taxon>
        <taxon>Pseudovirgaria</taxon>
    </lineage>
</organism>
<dbReference type="Pfam" id="PF06985">
    <property type="entry name" value="HET"/>
    <property type="match status" value="1"/>
</dbReference>
<evidence type="ECO:0000313" key="3">
    <source>
        <dbReference type="Proteomes" id="UP000799437"/>
    </source>
</evidence>
<keyword evidence="3" id="KW-1185">Reference proteome</keyword>